<dbReference type="SUPFAM" id="SSF53335">
    <property type="entry name" value="S-adenosyl-L-methionine-dependent methyltransferases"/>
    <property type="match status" value="1"/>
</dbReference>
<dbReference type="InterPro" id="IPR007536">
    <property type="entry name" value="16SrRNA_methylTrfase_J"/>
</dbReference>
<dbReference type="PANTHER" id="PTHR36112">
    <property type="entry name" value="RIBOSOMAL RNA SMALL SUBUNIT METHYLTRANSFERASE J"/>
    <property type="match status" value="1"/>
</dbReference>
<dbReference type="CDD" id="cd02440">
    <property type="entry name" value="AdoMet_MTases"/>
    <property type="match status" value="1"/>
</dbReference>
<sequence>MTLKGIVTTSGRTSHKVMVKAERIANEWGLPFERRHKRSINLLKTTFNTTIYVVSNERIEAYHPHADDPLFFHPNNAMFRAKHWMKHGNDPLIDACHLQKGDHVVDATLGLGADAQLASMAVGASGKVIALEASQVISLIVKEGFSSYMSSFMPLNDAMRRITVLHCSHLEWLLKQPDDSVDVIYFDPMFEYKVNDAAGISPLRTYANYDSLTHTVIQEAVRVARKRVILKDHFRSERFEAFGFNVQKRPSATYQFGSIECQKRVE</sequence>
<keyword evidence="1" id="KW-0489">Methyltransferase</keyword>
<evidence type="ECO:0000313" key="1">
    <source>
        <dbReference type="EMBL" id="MCR6096126.1"/>
    </source>
</evidence>
<dbReference type="Gene3D" id="3.40.50.150">
    <property type="entry name" value="Vaccinia Virus protein VP39"/>
    <property type="match status" value="1"/>
</dbReference>
<dbReference type="InterPro" id="IPR029063">
    <property type="entry name" value="SAM-dependent_MTases_sf"/>
</dbReference>
<protein>
    <submittedName>
        <fullName evidence="1">Class I SAM-dependent methyltransferase</fullName>
    </submittedName>
</protein>
<dbReference type="Proteomes" id="UP001057753">
    <property type="component" value="Unassembled WGS sequence"/>
</dbReference>
<organism evidence="1 2">
    <name type="scientific">Salipaludibacillus agaradhaerens</name>
    <name type="common">Bacillus agaradhaerens</name>
    <dbReference type="NCBI Taxonomy" id="76935"/>
    <lineage>
        <taxon>Bacteria</taxon>
        <taxon>Bacillati</taxon>
        <taxon>Bacillota</taxon>
        <taxon>Bacilli</taxon>
        <taxon>Bacillales</taxon>
        <taxon>Bacillaceae</taxon>
    </lineage>
</organism>
<accession>A0A9Q4B0I6</accession>
<keyword evidence="1" id="KW-0808">Transferase</keyword>
<reference evidence="1" key="1">
    <citation type="submission" date="2020-06" db="EMBL/GenBank/DDBJ databases">
        <title>Insight into the genomes of haloalkaliphilic bacilli from Kenyan soda lakes.</title>
        <authorList>
            <person name="Mwirichia R."/>
            <person name="Villamizar G.C."/>
            <person name="Poehlein A."/>
            <person name="Mugweru J."/>
            <person name="Kipnyargis A."/>
            <person name="Kiplimo D."/>
            <person name="Orwa P."/>
            <person name="Daniel R."/>
        </authorList>
    </citation>
    <scope>NUCLEOTIDE SEQUENCE</scope>
    <source>
        <strain evidence="1">B1096_S55</strain>
    </source>
</reference>
<dbReference type="EMBL" id="JABXYM010000001">
    <property type="protein sequence ID" value="MCR6096126.1"/>
    <property type="molecule type" value="Genomic_DNA"/>
</dbReference>
<dbReference type="Pfam" id="PF04445">
    <property type="entry name" value="SAM_MT"/>
    <property type="match status" value="1"/>
</dbReference>
<dbReference type="GO" id="GO:0008990">
    <property type="term" value="F:rRNA (guanine-N2-)-methyltransferase activity"/>
    <property type="evidence" value="ECO:0007669"/>
    <property type="project" value="InterPro"/>
</dbReference>
<dbReference type="AlphaFoldDB" id="A0A9Q4B0I6"/>
<comment type="caution">
    <text evidence="1">The sequence shown here is derived from an EMBL/GenBank/DDBJ whole genome shotgun (WGS) entry which is preliminary data.</text>
</comment>
<evidence type="ECO:0000313" key="2">
    <source>
        <dbReference type="Proteomes" id="UP001057753"/>
    </source>
</evidence>
<dbReference type="RefSeq" id="WP_257820802.1">
    <property type="nucleotide sequence ID" value="NZ_JABXYM010000001.1"/>
</dbReference>
<name>A0A9Q4B0I6_SALAG</name>
<keyword evidence="2" id="KW-1185">Reference proteome</keyword>
<proteinExistence type="predicted"/>
<dbReference type="PANTHER" id="PTHR36112:SF1">
    <property type="entry name" value="RIBOSOMAL RNA SMALL SUBUNIT METHYLTRANSFERASE J"/>
    <property type="match status" value="1"/>
</dbReference>
<gene>
    <name evidence="1" type="ORF">HXA33_06155</name>
</gene>